<keyword evidence="1" id="KW-0378">Hydrolase</keyword>
<evidence type="ECO:0000259" key="2">
    <source>
        <dbReference type="PROSITE" id="PS50994"/>
    </source>
</evidence>
<gene>
    <name evidence="3" type="ORF">Tco_1120888</name>
</gene>
<dbReference type="EMBL" id="BQNB010021250">
    <property type="protein sequence ID" value="GJU04458.1"/>
    <property type="molecule type" value="Genomic_DNA"/>
</dbReference>
<evidence type="ECO:0000313" key="3">
    <source>
        <dbReference type="EMBL" id="GJU04458.1"/>
    </source>
</evidence>
<dbReference type="PANTHER" id="PTHR42648:SF18">
    <property type="entry name" value="RETROTRANSPOSON, UNCLASSIFIED-LIKE PROTEIN"/>
    <property type="match status" value="1"/>
</dbReference>
<dbReference type="Gene3D" id="3.30.420.10">
    <property type="entry name" value="Ribonuclease H-like superfamily/Ribonuclease H"/>
    <property type="match status" value="1"/>
</dbReference>
<dbReference type="InterPro" id="IPR054722">
    <property type="entry name" value="PolX-like_BBD"/>
</dbReference>
<dbReference type="Pfam" id="PF22936">
    <property type="entry name" value="Pol_BBD"/>
    <property type="match status" value="1"/>
</dbReference>
<reference evidence="3" key="1">
    <citation type="journal article" date="2022" name="Int. J. Mol. Sci.">
        <title>Draft Genome of Tanacetum Coccineum: Genomic Comparison of Closely Related Tanacetum-Family Plants.</title>
        <authorList>
            <person name="Yamashiro T."/>
            <person name="Shiraishi A."/>
            <person name="Nakayama K."/>
            <person name="Satake H."/>
        </authorList>
    </citation>
    <scope>NUCLEOTIDE SEQUENCE</scope>
</reference>
<dbReference type="InterPro" id="IPR036397">
    <property type="entry name" value="RNaseH_sf"/>
</dbReference>
<dbReference type="Pfam" id="PF00665">
    <property type="entry name" value="rve"/>
    <property type="match status" value="1"/>
</dbReference>
<proteinExistence type="predicted"/>
<evidence type="ECO:0000313" key="4">
    <source>
        <dbReference type="Proteomes" id="UP001151760"/>
    </source>
</evidence>
<organism evidence="3 4">
    <name type="scientific">Tanacetum coccineum</name>
    <dbReference type="NCBI Taxonomy" id="301880"/>
    <lineage>
        <taxon>Eukaryota</taxon>
        <taxon>Viridiplantae</taxon>
        <taxon>Streptophyta</taxon>
        <taxon>Embryophyta</taxon>
        <taxon>Tracheophyta</taxon>
        <taxon>Spermatophyta</taxon>
        <taxon>Magnoliopsida</taxon>
        <taxon>eudicotyledons</taxon>
        <taxon>Gunneridae</taxon>
        <taxon>Pentapetalae</taxon>
        <taxon>asterids</taxon>
        <taxon>campanulids</taxon>
        <taxon>Asterales</taxon>
        <taxon>Asteraceae</taxon>
        <taxon>Asteroideae</taxon>
        <taxon>Anthemideae</taxon>
        <taxon>Anthemidinae</taxon>
        <taxon>Tanacetum</taxon>
    </lineage>
</organism>
<sequence>MFPLNLLPEKLVQIVPRSQWLKMKSNLLFNAQKIKRTLSLQISNGHPGVIPILPAFTASSKCSLLIYLQTVLGKQCHITEKTGGLLVVNLKGRPKDHQNKAFILVYERVQNCPFWYLDSGCSKHMNRRSLSAHHSSSNKFLGTVKFGNDHVAKIMGYGDYQIGNVTILRVYYIEGLGHNLFSVGQFCDSNLKVAFRQHTCYIRNLEGVDLLTGSRGDNLYTLSLRDMMASSPICLLHCLVRGLPKLKFEKDHLCYACALGKSTHKPKFEDTNQEKLYLLHMDLCGLMRVASVNGKKYILVIVDDYSRFTWVKCLRSKDEAPAFIINFLKMIQVRLKETVRRIRTDNGTEFVNQTLREYYEKVGISHETSVARSPQQNGVVERRNRTLIEAARTMLIYAKAPLFLWAEAVATACYTQNRSMIRRRHIFL</sequence>
<comment type="caution">
    <text evidence="3">The sequence shown here is derived from an EMBL/GenBank/DDBJ whole genome shotgun (WGS) entry which is preliminary data.</text>
</comment>
<dbReference type="InterPro" id="IPR001584">
    <property type="entry name" value="Integrase_cat-core"/>
</dbReference>
<keyword evidence="4" id="KW-1185">Reference proteome</keyword>
<accession>A0ABQ5IZ29</accession>
<evidence type="ECO:0000256" key="1">
    <source>
        <dbReference type="ARBA" id="ARBA00022670"/>
    </source>
</evidence>
<dbReference type="InterPro" id="IPR012337">
    <property type="entry name" value="RNaseH-like_sf"/>
</dbReference>
<dbReference type="Proteomes" id="UP001151760">
    <property type="component" value="Unassembled WGS sequence"/>
</dbReference>
<dbReference type="PANTHER" id="PTHR42648">
    <property type="entry name" value="TRANSPOSASE, PUTATIVE-RELATED"/>
    <property type="match status" value="1"/>
</dbReference>
<dbReference type="SUPFAM" id="SSF53098">
    <property type="entry name" value="Ribonuclease H-like"/>
    <property type="match status" value="1"/>
</dbReference>
<name>A0ABQ5IZ29_9ASTR</name>
<feature type="domain" description="Integrase catalytic" evidence="2">
    <location>
        <begin position="262"/>
        <end position="428"/>
    </location>
</feature>
<dbReference type="InterPro" id="IPR039537">
    <property type="entry name" value="Retrotran_Ty1/copia-like"/>
</dbReference>
<reference evidence="3" key="2">
    <citation type="submission" date="2022-01" db="EMBL/GenBank/DDBJ databases">
        <authorList>
            <person name="Yamashiro T."/>
            <person name="Shiraishi A."/>
            <person name="Satake H."/>
            <person name="Nakayama K."/>
        </authorList>
    </citation>
    <scope>NUCLEOTIDE SEQUENCE</scope>
</reference>
<dbReference type="PROSITE" id="PS50994">
    <property type="entry name" value="INTEGRASE"/>
    <property type="match status" value="1"/>
</dbReference>
<protein>
    <submittedName>
        <fullName evidence="3">Retrovirus-related pol polyprotein from transposon TNT 1-94</fullName>
    </submittedName>
</protein>
<keyword evidence="1" id="KW-0645">Protease</keyword>